<protein>
    <submittedName>
        <fullName evidence="3">AarF domain-containing protein kinase 1</fullName>
    </submittedName>
</protein>
<dbReference type="GO" id="GO:0016301">
    <property type="term" value="F:kinase activity"/>
    <property type="evidence" value="ECO:0007669"/>
    <property type="project" value="UniProtKB-KW"/>
</dbReference>
<keyword evidence="4" id="KW-1185">Reference proteome</keyword>
<dbReference type="Proteomes" id="UP001153069">
    <property type="component" value="Unassembled WGS sequence"/>
</dbReference>
<comment type="caution">
    <text evidence="3">The sequence shown here is derived from an EMBL/GenBank/DDBJ whole genome shotgun (WGS) entry which is preliminary data.</text>
</comment>
<comment type="similarity">
    <text evidence="1">Belongs to the protein kinase superfamily. ADCK protein kinase family.</text>
</comment>
<dbReference type="EMBL" id="CAICTM010000645">
    <property type="protein sequence ID" value="CAB9514309.1"/>
    <property type="molecule type" value="Genomic_DNA"/>
</dbReference>
<dbReference type="PANTHER" id="PTHR43173:SF19">
    <property type="entry name" value="AARF DOMAIN-CONTAINING PROTEIN KINASE 1"/>
    <property type="match status" value="1"/>
</dbReference>
<dbReference type="GO" id="GO:0005743">
    <property type="term" value="C:mitochondrial inner membrane"/>
    <property type="evidence" value="ECO:0007669"/>
    <property type="project" value="TreeGrafter"/>
</dbReference>
<dbReference type="OrthoDB" id="427480at2759"/>
<dbReference type="SUPFAM" id="SSF56112">
    <property type="entry name" value="Protein kinase-like (PK-like)"/>
    <property type="match status" value="1"/>
</dbReference>
<dbReference type="CDD" id="cd13969">
    <property type="entry name" value="ADCK1-like"/>
    <property type="match status" value="1"/>
</dbReference>
<dbReference type="InterPro" id="IPR051130">
    <property type="entry name" value="Mito_struct-func_regulator"/>
</dbReference>
<dbReference type="PANTHER" id="PTHR43173">
    <property type="entry name" value="ABC1 FAMILY PROTEIN"/>
    <property type="match status" value="1"/>
</dbReference>
<dbReference type="InterPro" id="IPR045307">
    <property type="entry name" value="ADCK1_dom"/>
</dbReference>
<organism evidence="3 4">
    <name type="scientific">Seminavis robusta</name>
    <dbReference type="NCBI Taxonomy" id="568900"/>
    <lineage>
        <taxon>Eukaryota</taxon>
        <taxon>Sar</taxon>
        <taxon>Stramenopiles</taxon>
        <taxon>Ochrophyta</taxon>
        <taxon>Bacillariophyta</taxon>
        <taxon>Bacillariophyceae</taxon>
        <taxon>Bacillariophycidae</taxon>
        <taxon>Naviculales</taxon>
        <taxon>Naviculaceae</taxon>
        <taxon>Seminavis</taxon>
    </lineage>
</organism>
<gene>
    <name evidence="3" type="ORF">SEMRO_646_G180670.1</name>
</gene>
<keyword evidence="3" id="KW-0418">Kinase</keyword>
<dbReference type="GO" id="GO:0007005">
    <property type="term" value="P:mitochondrion organization"/>
    <property type="evidence" value="ECO:0007669"/>
    <property type="project" value="TreeGrafter"/>
</dbReference>
<evidence type="ECO:0000259" key="2">
    <source>
        <dbReference type="Pfam" id="PF03109"/>
    </source>
</evidence>
<reference evidence="3" key="1">
    <citation type="submission" date="2020-06" db="EMBL/GenBank/DDBJ databases">
        <authorList>
            <consortium name="Plant Systems Biology data submission"/>
        </authorList>
    </citation>
    <scope>NUCLEOTIDE SEQUENCE</scope>
    <source>
        <strain evidence="3">D6</strain>
    </source>
</reference>
<name>A0A9N8E9K4_9STRA</name>
<evidence type="ECO:0000256" key="1">
    <source>
        <dbReference type="ARBA" id="ARBA00009670"/>
    </source>
</evidence>
<dbReference type="Pfam" id="PF03109">
    <property type="entry name" value="ABC1"/>
    <property type="match status" value="1"/>
</dbReference>
<dbReference type="GO" id="GO:0055088">
    <property type="term" value="P:lipid homeostasis"/>
    <property type="evidence" value="ECO:0007669"/>
    <property type="project" value="TreeGrafter"/>
</dbReference>
<evidence type="ECO:0000313" key="4">
    <source>
        <dbReference type="Proteomes" id="UP001153069"/>
    </source>
</evidence>
<accession>A0A9N8E9K4</accession>
<dbReference type="AlphaFoldDB" id="A0A9N8E9K4"/>
<evidence type="ECO:0000313" key="3">
    <source>
        <dbReference type="EMBL" id="CAB9514309.1"/>
    </source>
</evidence>
<feature type="domain" description="ABC1 atypical kinase-like" evidence="2">
    <location>
        <begin position="286"/>
        <end position="538"/>
    </location>
</feature>
<keyword evidence="3" id="KW-0808">Transferase</keyword>
<dbReference type="InterPro" id="IPR011009">
    <property type="entry name" value="Kinase-like_dom_sf"/>
</dbReference>
<proteinExistence type="inferred from homology"/>
<sequence length="698" mass="79507">MRIMKRLSALRRIRATPASRWQRRPLSHFENPGSKQQHRLRHVGLFGLGACAATATVVLGGISTNLNLTTTTHCDNGGGRLQRHGTQTAVVDLVVPSLQALLRVFRLLQTTGMIVLDYELYKWQQKATKFVNKYSERVAAKFPAKKSQEQDFDNLKDEVDLSQMTTPQLRQHWEREVKRRNETFEEAQMDYALPSSKHQIPEGMTREEWKQSQKQAMKDAAAAWVQAQDILEKLGGSQISQIHKHAAQRLVKLCRTNAGVYIKIGQHLANMDYLIPQEYIDGLSCLLDDAPTSTYEQVQQVVQEELGGTPEQLFNDFDPVPIASASLAQVHVAYDKSTGQKLAIKVQHQGLRETCKGDLLALTTVVHTLEFFLEDFNFGWIADEIAPQLPLELDFANEGRNAERAASFLQQRQKRQQDHPDVVIPKVHWQQTSKRVLCMAFEEGFRATNVEAIRQANMKPKDVAQLISRVFHSQTFLDAWVHCDPHPANVLLRKSPVTGKPQMVLVDHGLYKQLDDDFRITYAELWKALMMADIPTIQSSCQKLGVDGMLYTLLSGLLTARPFDEVVERSKTGSFDLSGKVQHKSQQDKAVIRGYAQKFLVDILTMIDKLPRQMVLLLKMNDCLRHIDYALGSPTNNLVVAGRVAAQAVYEHKLKAPSISTWDRFKAWADYVTVMWRIQLYDIGIWWMEWNTRQNLTK</sequence>
<dbReference type="InterPro" id="IPR004147">
    <property type="entry name" value="ABC1_dom"/>
</dbReference>